<organism evidence="1 2">
    <name type="scientific">Actinoplanes couchii</name>
    <dbReference type="NCBI Taxonomy" id="403638"/>
    <lineage>
        <taxon>Bacteria</taxon>
        <taxon>Bacillati</taxon>
        <taxon>Actinomycetota</taxon>
        <taxon>Actinomycetes</taxon>
        <taxon>Micromonosporales</taxon>
        <taxon>Micromonosporaceae</taxon>
        <taxon>Actinoplanes</taxon>
    </lineage>
</organism>
<protein>
    <submittedName>
        <fullName evidence="1">Uncharacterized protein</fullName>
    </submittedName>
</protein>
<keyword evidence="2" id="KW-1185">Reference proteome</keyword>
<sequence length="87" mass="9528">MVRAVRLPVEHAGPGKPQVLSELTDIYRLTWMTGEDLLVLTPEGHLLGGPGRQWERFPENTVSVNPDHGRVAVTLPDGVLVVARPPD</sequence>
<accession>A0ABQ3X2R5</accession>
<reference evidence="1 2" key="1">
    <citation type="submission" date="2021-01" db="EMBL/GenBank/DDBJ databases">
        <title>Whole genome shotgun sequence of Actinoplanes couchii NBRC 106145.</title>
        <authorList>
            <person name="Komaki H."/>
            <person name="Tamura T."/>
        </authorList>
    </citation>
    <scope>NUCLEOTIDE SEQUENCE [LARGE SCALE GENOMIC DNA]</scope>
    <source>
        <strain evidence="1 2">NBRC 106145</strain>
    </source>
</reference>
<gene>
    <name evidence="1" type="ORF">Aco03nite_011610</name>
</gene>
<proteinExistence type="predicted"/>
<evidence type="ECO:0000313" key="1">
    <source>
        <dbReference type="EMBL" id="GID52757.1"/>
    </source>
</evidence>
<dbReference type="Proteomes" id="UP000612282">
    <property type="component" value="Unassembled WGS sequence"/>
</dbReference>
<name>A0ABQ3X2R5_9ACTN</name>
<comment type="caution">
    <text evidence="1">The sequence shown here is derived from an EMBL/GenBank/DDBJ whole genome shotgun (WGS) entry which is preliminary data.</text>
</comment>
<evidence type="ECO:0000313" key="2">
    <source>
        <dbReference type="Proteomes" id="UP000612282"/>
    </source>
</evidence>
<dbReference type="EMBL" id="BOMG01000023">
    <property type="protein sequence ID" value="GID52757.1"/>
    <property type="molecule type" value="Genomic_DNA"/>
</dbReference>